<protein>
    <recommendedName>
        <fullName evidence="8">Isopropylmalate dehydrogenase-like domain-containing protein</fullName>
    </recommendedName>
</protein>
<comment type="cofactor">
    <cofactor evidence="2">
        <name>Mg(2+)</name>
        <dbReference type="ChEBI" id="CHEBI:18420"/>
    </cofactor>
</comment>
<organism evidence="9 10">
    <name type="scientific">Aureobasidium pullulans</name>
    <name type="common">Black yeast</name>
    <name type="synonym">Pullularia pullulans</name>
    <dbReference type="NCBI Taxonomy" id="5580"/>
    <lineage>
        <taxon>Eukaryota</taxon>
        <taxon>Fungi</taxon>
        <taxon>Dikarya</taxon>
        <taxon>Ascomycota</taxon>
        <taxon>Pezizomycotina</taxon>
        <taxon>Dothideomycetes</taxon>
        <taxon>Dothideomycetidae</taxon>
        <taxon>Dothideales</taxon>
        <taxon>Saccotheciaceae</taxon>
        <taxon>Aureobasidium</taxon>
    </lineage>
</organism>
<accession>A0ABR0T5H8</accession>
<dbReference type="Pfam" id="PF00180">
    <property type="entry name" value="Iso_dh"/>
    <property type="match status" value="1"/>
</dbReference>
<dbReference type="SUPFAM" id="SSF53659">
    <property type="entry name" value="Isocitrate/Isopropylmalate dehydrogenase-like"/>
    <property type="match status" value="1"/>
</dbReference>
<evidence type="ECO:0000256" key="6">
    <source>
        <dbReference type="ARBA" id="ARBA00023027"/>
    </source>
</evidence>
<dbReference type="PANTHER" id="PTHR43275">
    <property type="entry name" value="D-MALATE DEHYDROGENASE [DECARBOXYLATING]"/>
    <property type="match status" value="1"/>
</dbReference>
<evidence type="ECO:0000256" key="4">
    <source>
        <dbReference type="ARBA" id="ARBA00022723"/>
    </source>
</evidence>
<comment type="similarity">
    <text evidence="3">Belongs to the isocitrate and isopropylmalate dehydrogenases family.</text>
</comment>
<reference evidence="9 10" key="1">
    <citation type="submission" date="2023-11" db="EMBL/GenBank/DDBJ databases">
        <title>Draft genome sequence and annotation of the polyextremotolerant black yeast-like fungus Aureobasidium pullulans NRRL 62042.</title>
        <authorList>
            <person name="Dielentheis-Frenken M.R.E."/>
            <person name="Wibberg D."/>
            <person name="Blank L.M."/>
            <person name="Tiso T."/>
        </authorList>
    </citation>
    <scope>NUCLEOTIDE SEQUENCE [LARGE SCALE GENOMIC DNA]</scope>
    <source>
        <strain evidence="9 10">NRRL 62042</strain>
    </source>
</reference>
<dbReference type="Gene3D" id="3.40.718.10">
    <property type="entry name" value="Isopropylmalate Dehydrogenase"/>
    <property type="match status" value="1"/>
</dbReference>
<keyword evidence="4" id="KW-0479">Metal-binding</keyword>
<keyword evidence="6" id="KW-0520">NAD</keyword>
<dbReference type="PANTHER" id="PTHR43275:SF1">
    <property type="entry name" value="D-MALATE DEHYDROGENASE [DECARBOXYLATING]"/>
    <property type="match status" value="1"/>
</dbReference>
<name>A0ABR0T5H8_AURPU</name>
<proteinExistence type="inferred from homology"/>
<keyword evidence="7" id="KW-0464">Manganese</keyword>
<dbReference type="Proteomes" id="UP001341245">
    <property type="component" value="Unassembled WGS sequence"/>
</dbReference>
<comment type="caution">
    <text evidence="9">The sequence shown here is derived from an EMBL/GenBank/DDBJ whole genome shotgun (WGS) entry which is preliminary data.</text>
</comment>
<evidence type="ECO:0000313" key="10">
    <source>
        <dbReference type="Proteomes" id="UP001341245"/>
    </source>
</evidence>
<evidence type="ECO:0000256" key="7">
    <source>
        <dbReference type="ARBA" id="ARBA00023211"/>
    </source>
</evidence>
<evidence type="ECO:0000256" key="2">
    <source>
        <dbReference type="ARBA" id="ARBA00001946"/>
    </source>
</evidence>
<evidence type="ECO:0000256" key="5">
    <source>
        <dbReference type="ARBA" id="ARBA00023002"/>
    </source>
</evidence>
<comment type="cofactor">
    <cofactor evidence="1">
        <name>Mn(2+)</name>
        <dbReference type="ChEBI" id="CHEBI:29035"/>
    </cofactor>
</comment>
<feature type="domain" description="Isopropylmalate dehydrogenase-like" evidence="8">
    <location>
        <begin position="8"/>
        <end position="112"/>
    </location>
</feature>
<dbReference type="EMBL" id="JASGXD010000021">
    <property type="protein sequence ID" value="KAK5999689.1"/>
    <property type="molecule type" value="Genomic_DNA"/>
</dbReference>
<evidence type="ECO:0000259" key="8">
    <source>
        <dbReference type="Pfam" id="PF00180"/>
    </source>
</evidence>
<keyword evidence="5" id="KW-0560">Oxidoreductase</keyword>
<dbReference type="InterPro" id="IPR024084">
    <property type="entry name" value="IsoPropMal-DH-like_dom"/>
</dbReference>
<dbReference type="InterPro" id="IPR050501">
    <property type="entry name" value="ICDH/IPMDH"/>
</dbReference>
<evidence type="ECO:0000313" key="9">
    <source>
        <dbReference type="EMBL" id="KAK5999689.1"/>
    </source>
</evidence>
<evidence type="ECO:0000256" key="1">
    <source>
        <dbReference type="ARBA" id="ARBA00001936"/>
    </source>
</evidence>
<keyword evidence="10" id="KW-1185">Reference proteome</keyword>
<gene>
    <name evidence="9" type="ORF">QM012_005095</name>
</gene>
<sequence>MTPRIHDIAVIPGDGIGPEVISAALKILEHQCARSGAYRLNLRWLPYGSDFYRQHGSYMPADGLDELKKSDAILFGAVGAQDIPDHISFWQLLLTIGGSFQQYANVRPISNLYSPHCILGDAKIDWM</sequence>
<evidence type="ECO:0000256" key="3">
    <source>
        <dbReference type="ARBA" id="ARBA00007769"/>
    </source>
</evidence>